<gene>
    <name evidence="3" type="ORF">SELMODRAFT_143620</name>
    <name evidence="2" type="ORF">SELMODRAFT_270912</name>
</gene>
<reference evidence="3 4" key="1">
    <citation type="journal article" date="2011" name="Science">
        <title>The Selaginella genome identifies genetic changes associated with the evolution of vascular plants.</title>
        <authorList>
            <person name="Banks J.A."/>
            <person name="Nishiyama T."/>
            <person name="Hasebe M."/>
            <person name="Bowman J.L."/>
            <person name="Gribskov M."/>
            <person name="dePamphilis C."/>
            <person name="Albert V.A."/>
            <person name="Aono N."/>
            <person name="Aoyama T."/>
            <person name="Ambrose B.A."/>
            <person name="Ashton N.W."/>
            <person name="Axtell M.J."/>
            <person name="Barker E."/>
            <person name="Barker M.S."/>
            <person name="Bennetzen J.L."/>
            <person name="Bonawitz N.D."/>
            <person name="Chapple C."/>
            <person name="Cheng C."/>
            <person name="Correa L.G."/>
            <person name="Dacre M."/>
            <person name="DeBarry J."/>
            <person name="Dreyer I."/>
            <person name="Elias M."/>
            <person name="Engstrom E.M."/>
            <person name="Estelle M."/>
            <person name="Feng L."/>
            <person name="Finet C."/>
            <person name="Floyd S.K."/>
            <person name="Frommer W.B."/>
            <person name="Fujita T."/>
            <person name="Gramzow L."/>
            <person name="Gutensohn M."/>
            <person name="Harholt J."/>
            <person name="Hattori M."/>
            <person name="Heyl A."/>
            <person name="Hirai T."/>
            <person name="Hiwatashi Y."/>
            <person name="Ishikawa M."/>
            <person name="Iwata M."/>
            <person name="Karol K.G."/>
            <person name="Koehler B."/>
            <person name="Kolukisaoglu U."/>
            <person name="Kubo M."/>
            <person name="Kurata T."/>
            <person name="Lalonde S."/>
            <person name="Li K."/>
            <person name="Li Y."/>
            <person name="Litt A."/>
            <person name="Lyons E."/>
            <person name="Manning G."/>
            <person name="Maruyama T."/>
            <person name="Michael T.P."/>
            <person name="Mikami K."/>
            <person name="Miyazaki S."/>
            <person name="Morinaga S."/>
            <person name="Murata T."/>
            <person name="Mueller-Roeber B."/>
            <person name="Nelson D.R."/>
            <person name="Obara M."/>
            <person name="Oguri Y."/>
            <person name="Olmstead R.G."/>
            <person name="Onodera N."/>
            <person name="Petersen B.L."/>
            <person name="Pils B."/>
            <person name="Prigge M."/>
            <person name="Rensing S.A."/>
            <person name="Riano-Pachon D.M."/>
            <person name="Roberts A.W."/>
            <person name="Sato Y."/>
            <person name="Scheller H.V."/>
            <person name="Schulz B."/>
            <person name="Schulz C."/>
            <person name="Shakirov E.V."/>
            <person name="Shibagaki N."/>
            <person name="Shinohara N."/>
            <person name="Shippen D.E."/>
            <person name="Soerensen I."/>
            <person name="Sotooka R."/>
            <person name="Sugimoto N."/>
            <person name="Sugita M."/>
            <person name="Sumikawa N."/>
            <person name="Tanurdzic M."/>
            <person name="Theissen G."/>
            <person name="Ulvskov P."/>
            <person name="Wakazuki S."/>
            <person name="Weng J.K."/>
            <person name="Willats W.W."/>
            <person name="Wipf D."/>
            <person name="Wolf P.G."/>
            <person name="Yang L."/>
            <person name="Zimmer A.D."/>
            <person name="Zhu Q."/>
            <person name="Mitros T."/>
            <person name="Hellsten U."/>
            <person name="Loque D."/>
            <person name="Otillar R."/>
            <person name="Salamov A."/>
            <person name="Schmutz J."/>
            <person name="Shapiro H."/>
            <person name="Lindquist E."/>
            <person name="Lucas S."/>
            <person name="Rokhsar D."/>
            <person name="Grigoriev I.V."/>
        </authorList>
    </citation>
    <scope>NUCLEOTIDE SEQUENCE [LARGE SCALE GENOMIC DNA]</scope>
</reference>
<dbReference type="KEGG" id="smo:SELMODRAFT_270912"/>
<dbReference type="KEGG" id="smo:SELMODRAFT_143620"/>
<evidence type="ECO:0000313" key="4">
    <source>
        <dbReference type="Proteomes" id="UP000001514"/>
    </source>
</evidence>
<evidence type="ECO:0000313" key="2">
    <source>
        <dbReference type="EMBL" id="EFJ27410.1"/>
    </source>
</evidence>
<dbReference type="STRING" id="88036.D8R4F9"/>
<dbReference type="HOGENOM" id="CLU_056689_0_0_1"/>
<organism evidence="4">
    <name type="scientific">Selaginella moellendorffii</name>
    <name type="common">Spikemoss</name>
    <dbReference type="NCBI Taxonomy" id="88036"/>
    <lineage>
        <taxon>Eukaryota</taxon>
        <taxon>Viridiplantae</taxon>
        <taxon>Streptophyta</taxon>
        <taxon>Embryophyta</taxon>
        <taxon>Tracheophyta</taxon>
        <taxon>Lycopodiopsida</taxon>
        <taxon>Selaginellales</taxon>
        <taxon>Selaginellaceae</taxon>
        <taxon>Selaginella</taxon>
    </lineage>
</organism>
<dbReference type="eggNOG" id="ENOG502QR8B">
    <property type="taxonomic scope" value="Eukaryota"/>
</dbReference>
<sequence>MGLIFGTSSVVVLILLFSGFFVSYAHDEEACGEVSSAAFAPKGDVTPDDKKLLAFPLNLEYLETEFFAYGALGYGLDKLDPGLAENGPAPKGAQKAKLDILVRDIIAQFALQEVGHLKAIKGVVKEEGFPRPLLDLSVENWNTIMEKALGIKLDPPFSPYENSLNYMLASYAIPYVGLTGYVGANPLTQSSDGKRLLAGLLGVESGQDAVIRTYLYERKDTVVEPYKLTVHEITSKLSLLRSNLDDATGIDDEGLVVPKCLGAEQKIEGNILVGDKFSLSFARTPQQVLEIVYGTGDARKPGGFYPDGASGAIATKLRKAANVYF</sequence>
<dbReference type="PANTHER" id="PTHR31694">
    <property type="entry name" value="DESICCATION-LIKE PROTEIN"/>
    <property type="match status" value="1"/>
</dbReference>
<dbReference type="EMBL" id="GL377582">
    <property type="protein sequence ID" value="EFJ27410.1"/>
    <property type="molecule type" value="Genomic_DNA"/>
</dbReference>
<proteinExistence type="predicted"/>
<evidence type="ECO:0000313" key="3">
    <source>
        <dbReference type="EMBL" id="EFJ33097.1"/>
    </source>
</evidence>
<keyword evidence="4" id="KW-1185">Reference proteome</keyword>
<dbReference type="Pfam" id="PF13668">
    <property type="entry name" value="Ferritin_2"/>
    <property type="match status" value="1"/>
</dbReference>
<dbReference type="FunCoup" id="D8R4F9">
    <property type="interactions" value="11"/>
</dbReference>
<dbReference type="Gramene" id="EFJ27410">
    <property type="protein sequence ID" value="EFJ27410"/>
    <property type="gene ID" value="SELMODRAFT_270912"/>
</dbReference>
<dbReference type="Proteomes" id="UP000001514">
    <property type="component" value="Unassembled WGS sequence"/>
</dbReference>
<accession>D8R4F9</accession>
<dbReference type="InParanoid" id="D8R4F9"/>
<dbReference type="OrthoDB" id="1001765at2759"/>
<dbReference type="AlphaFoldDB" id="D8R4F9"/>
<feature type="chain" id="PRO_5010829946" description="Desiccation-related protein PCC13-62" evidence="1">
    <location>
        <begin position="26"/>
        <end position="325"/>
    </location>
</feature>
<dbReference type="InterPro" id="IPR052965">
    <property type="entry name" value="Pigment-catalase-like"/>
</dbReference>
<protein>
    <recommendedName>
        <fullName evidence="5">Desiccation-related protein PCC13-62</fullName>
    </recommendedName>
</protein>
<keyword evidence="1" id="KW-0732">Signal</keyword>
<dbReference type="EMBL" id="GL377571">
    <property type="protein sequence ID" value="EFJ33097.1"/>
    <property type="molecule type" value="Genomic_DNA"/>
</dbReference>
<dbReference type="PANTHER" id="PTHR31694:SF26">
    <property type="entry name" value="OS05G0151100 PROTEIN"/>
    <property type="match status" value="1"/>
</dbReference>
<evidence type="ECO:0000256" key="1">
    <source>
        <dbReference type="SAM" id="SignalP"/>
    </source>
</evidence>
<name>D8R4F9_SELML</name>
<dbReference type="Gramene" id="EFJ33097">
    <property type="protein sequence ID" value="EFJ33097"/>
    <property type="gene ID" value="SELMODRAFT_143620"/>
</dbReference>
<dbReference type="OMA" id="MDKEWAR"/>
<feature type="signal peptide" evidence="1">
    <location>
        <begin position="1"/>
        <end position="25"/>
    </location>
</feature>
<evidence type="ECO:0008006" key="5">
    <source>
        <dbReference type="Google" id="ProtNLM"/>
    </source>
</evidence>